<evidence type="ECO:0000256" key="1">
    <source>
        <dbReference type="SAM" id="MobiDB-lite"/>
    </source>
</evidence>
<dbReference type="Proteomes" id="UP001469089">
    <property type="component" value="Unassembled WGS sequence"/>
</dbReference>
<feature type="region of interest" description="Disordered" evidence="1">
    <location>
        <begin position="1"/>
        <end position="22"/>
    </location>
</feature>
<evidence type="ECO:0000313" key="3">
    <source>
        <dbReference type="Proteomes" id="UP001469089"/>
    </source>
</evidence>
<keyword evidence="3" id="KW-1185">Reference proteome</keyword>
<dbReference type="Pfam" id="PF09661">
    <property type="entry name" value="DUF2398"/>
    <property type="match status" value="1"/>
</dbReference>
<accession>A0ABV1LHF8</accession>
<name>A0ABV1LHF8_9BURK</name>
<sequence length="427" mass="47904">MKRAVDTQSIGQHQQRQAKEERQEALRALLMRPLMNSDSEMFPAVRRHAEYLRDWFAREAGWPLHIERDGARLYKRPADLEDASRGLKDFDKRRYVLLCLACAVLERADTQITLALLGETLLKWADDPLLVARGFTYSLESRAERGELVTVCKALLELGVLSRVAGDEDAYVQAPGAEADALYDINRRQLSGVLAAVRGPSTWPAGESPTSLEERLHSLVDEHVPDSDEGRRTAFRRYIARRLLDDPVLYLDELSDDARGYFLNQRGAIATRLADGMGTSPEQRAEGLAMVDEEGALTDLAMPAEGTDAHVTLLVAELLCSRHRQQVSAEPPIPNRYSMDLIAAHLGEIREAYGKYWRRSAREAGSEGELAETAVRRLQMLRLIRREGDWVVPLPALARFSLGETDLKPFGGSHSQVQDLFDDISFK</sequence>
<organism evidence="2 3">
    <name type="scientific">Paraburkholderia acidicola</name>
    <dbReference type="NCBI Taxonomy" id="1912599"/>
    <lineage>
        <taxon>Bacteria</taxon>
        <taxon>Pseudomonadati</taxon>
        <taxon>Pseudomonadota</taxon>
        <taxon>Betaproteobacteria</taxon>
        <taxon>Burkholderiales</taxon>
        <taxon>Burkholderiaceae</taxon>
        <taxon>Paraburkholderia</taxon>
    </lineage>
</organism>
<dbReference type="RefSeq" id="WP_349541438.1">
    <property type="nucleotide sequence ID" value="NZ_JAOALG010000001.1"/>
</dbReference>
<dbReference type="NCBIfam" id="TIGR02678">
    <property type="entry name" value="TIGR02678 family protein"/>
    <property type="match status" value="1"/>
</dbReference>
<dbReference type="EMBL" id="JAOALG010000001">
    <property type="protein sequence ID" value="MEQ5838719.1"/>
    <property type="molecule type" value="Genomic_DNA"/>
</dbReference>
<evidence type="ECO:0000313" key="2">
    <source>
        <dbReference type="EMBL" id="MEQ5838719.1"/>
    </source>
</evidence>
<comment type="caution">
    <text evidence="2">The sequence shown here is derived from an EMBL/GenBank/DDBJ whole genome shotgun (WGS) entry which is preliminary data.</text>
</comment>
<dbReference type="InterPro" id="IPR013494">
    <property type="entry name" value="CHP02678"/>
</dbReference>
<reference evidence="2 3" key="1">
    <citation type="journal article" date="2024" name="Chem. Sci.">
        <title>Discovery of a lagriamide polyketide by integrated genome mining, isotopic labeling, and untargeted metabolomics.</title>
        <authorList>
            <person name="Fergusson C.H."/>
            <person name="Saulog J."/>
            <person name="Paulo B.S."/>
            <person name="Wilson D.M."/>
            <person name="Liu D.Y."/>
            <person name="Morehouse N.J."/>
            <person name="Waterworth S."/>
            <person name="Barkei J."/>
            <person name="Gray C.A."/>
            <person name="Kwan J.C."/>
            <person name="Eustaquio A.S."/>
            <person name="Linington R.G."/>
        </authorList>
    </citation>
    <scope>NUCLEOTIDE SEQUENCE [LARGE SCALE GENOMIC DNA]</scope>
    <source>
        <strain evidence="2 3">RL17-338-BIF-B</strain>
    </source>
</reference>
<proteinExistence type="predicted"/>
<protein>
    <submittedName>
        <fullName evidence="2">TIGR02678 family protein</fullName>
    </submittedName>
</protein>
<gene>
    <name evidence="2" type="ORF">N0A02_04600</name>
</gene>
<feature type="compositionally biased region" description="Polar residues" evidence="1">
    <location>
        <begin position="1"/>
        <end position="14"/>
    </location>
</feature>